<accession>A0A6A6XS50</accession>
<feature type="region of interest" description="Disordered" evidence="1">
    <location>
        <begin position="150"/>
        <end position="346"/>
    </location>
</feature>
<feature type="region of interest" description="Disordered" evidence="1">
    <location>
        <begin position="392"/>
        <end position="472"/>
    </location>
</feature>
<keyword evidence="3" id="KW-1185">Reference proteome</keyword>
<dbReference type="Pfam" id="PF10309">
    <property type="entry name" value="NCBP3"/>
    <property type="match status" value="1"/>
</dbReference>
<proteinExistence type="predicted"/>
<organism evidence="2 3">
    <name type="scientific">Melanomma pulvis-pyrius CBS 109.77</name>
    <dbReference type="NCBI Taxonomy" id="1314802"/>
    <lineage>
        <taxon>Eukaryota</taxon>
        <taxon>Fungi</taxon>
        <taxon>Dikarya</taxon>
        <taxon>Ascomycota</taxon>
        <taxon>Pezizomycotina</taxon>
        <taxon>Dothideomycetes</taxon>
        <taxon>Pleosporomycetidae</taxon>
        <taxon>Pleosporales</taxon>
        <taxon>Melanommataceae</taxon>
        <taxon>Melanomma</taxon>
    </lineage>
</organism>
<evidence type="ECO:0000313" key="2">
    <source>
        <dbReference type="EMBL" id="KAF2799053.1"/>
    </source>
</evidence>
<protein>
    <submittedName>
        <fullName evidence="2">Uncharacterized protein</fullName>
    </submittedName>
</protein>
<sequence>MDIDMTDAGYDIDLDVDPSIEVQAPQSLQPVQEHDSEDAPMPAAYFESLEVFEPWPESLNLQGVSDFGPNDPSEYALEHCPELSVKRLRWVNDNSVNIEYYNPQDAADALSVLTDPQAGNSASLSAQTGRKAIAYSRKPNSTLTIRECNSGDQKAKNAAVRSQFYKKNPQVRERDNERERDHEGGRRRPQRDYLDYDGADSAGPRRRRFVHGYNESMYDDNVSSPNDIEASRDGRNSNRGRNGRSREVDSYRPGRKSPRESHFGRLRDRSASPGDEGDGRLGFAEDGSSMRRRYRSRSRSRNDRRRRAPSNERWTHDRSGDFGDRGRGDSGGRWLKNSELPQQSRDAVFHKIDMGSNHRRMDAMDETANKGSLLSRMTKDGVPVIAPRSLASRITRDDGDSNYGRLKDDYSAPRDSEFEESTPKRDLASRITRDDDDDFNIRGRSQSNGFNIRGSAVSQTSSFSIRGAAGGA</sequence>
<feature type="compositionally biased region" description="Basic and acidic residues" evidence="1">
    <location>
        <begin position="309"/>
        <end position="330"/>
    </location>
</feature>
<reference evidence="2" key="1">
    <citation type="journal article" date="2020" name="Stud. Mycol.">
        <title>101 Dothideomycetes genomes: a test case for predicting lifestyles and emergence of pathogens.</title>
        <authorList>
            <person name="Haridas S."/>
            <person name="Albert R."/>
            <person name="Binder M."/>
            <person name="Bloem J."/>
            <person name="Labutti K."/>
            <person name="Salamov A."/>
            <person name="Andreopoulos B."/>
            <person name="Baker S."/>
            <person name="Barry K."/>
            <person name="Bills G."/>
            <person name="Bluhm B."/>
            <person name="Cannon C."/>
            <person name="Castanera R."/>
            <person name="Culley D."/>
            <person name="Daum C."/>
            <person name="Ezra D."/>
            <person name="Gonzalez J."/>
            <person name="Henrissat B."/>
            <person name="Kuo A."/>
            <person name="Liang C."/>
            <person name="Lipzen A."/>
            <person name="Lutzoni F."/>
            <person name="Magnuson J."/>
            <person name="Mondo S."/>
            <person name="Nolan M."/>
            <person name="Ohm R."/>
            <person name="Pangilinan J."/>
            <person name="Park H.-J."/>
            <person name="Ramirez L."/>
            <person name="Alfaro M."/>
            <person name="Sun H."/>
            <person name="Tritt A."/>
            <person name="Yoshinaga Y."/>
            <person name="Zwiers L.-H."/>
            <person name="Turgeon B."/>
            <person name="Goodwin S."/>
            <person name="Spatafora J."/>
            <person name="Crous P."/>
            <person name="Grigoriev I."/>
        </authorList>
    </citation>
    <scope>NUCLEOTIDE SEQUENCE</scope>
    <source>
        <strain evidence="2">CBS 109.77</strain>
    </source>
</reference>
<dbReference type="GO" id="GO:0000340">
    <property type="term" value="F:RNA 7-methylguanosine cap binding"/>
    <property type="evidence" value="ECO:0007669"/>
    <property type="project" value="InterPro"/>
</dbReference>
<dbReference type="GO" id="GO:0003729">
    <property type="term" value="F:mRNA binding"/>
    <property type="evidence" value="ECO:0007669"/>
    <property type="project" value="InterPro"/>
</dbReference>
<dbReference type="Proteomes" id="UP000799757">
    <property type="component" value="Unassembled WGS sequence"/>
</dbReference>
<name>A0A6A6XS50_9PLEO</name>
<dbReference type="OrthoDB" id="422106at2759"/>
<gene>
    <name evidence="2" type="ORF">K505DRAFT_231919</name>
</gene>
<evidence type="ECO:0000313" key="3">
    <source>
        <dbReference type="Proteomes" id="UP000799757"/>
    </source>
</evidence>
<feature type="compositionally biased region" description="Basic and acidic residues" evidence="1">
    <location>
        <begin position="394"/>
        <end position="433"/>
    </location>
</feature>
<dbReference type="EMBL" id="MU001771">
    <property type="protein sequence ID" value="KAF2799053.1"/>
    <property type="molecule type" value="Genomic_DNA"/>
</dbReference>
<evidence type="ECO:0000256" key="1">
    <source>
        <dbReference type="SAM" id="MobiDB-lite"/>
    </source>
</evidence>
<feature type="compositionally biased region" description="Polar residues" evidence="1">
    <location>
        <begin position="443"/>
        <end position="464"/>
    </location>
</feature>
<feature type="compositionally biased region" description="Basic residues" evidence="1">
    <location>
        <begin position="290"/>
        <end position="308"/>
    </location>
</feature>
<dbReference type="InterPro" id="IPR019416">
    <property type="entry name" value="NCBP3"/>
</dbReference>
<feature type="compositionally biased region" description="Basic and acidic residues" evidence="1">
    <location>
        <begin position="244"/>
        <end position="270"/>
    </location>
</feature>
<feature type="compositionally biased region" description="Basic and acidic residues" evidence="1">
    <location>
        <begin position="170"/>
        <end position="194"/>
    </location>
</feature>
<dbReference type="AlphaFoldDB" id="A0A6A6XS50"/>